<name>A0ABT8R9X9_9BACT</name>
<keyword evidence="3" id="KW-1185">Reference proteome</keyword>
<keyword evidence="1" id="KW-1133">Transmembrane helix</keyword>
<keyword evidence="1" id="KW-0472">Membrane</keyword>
<dbReference type="EMBL" id="JAUKPO010000007">
    <property type="protein sequence ID" value="MDO1447505.1"/>
    <property type="molecule type" value="Genomic_DNA"/>
</dbReference>
<reference evidence="2" key="1">
    <citation type="submission" date="2023-07" db="EMBL/GenBank/DDBJ databases">
        <title>The genome sequence of Rhodocytophaga aerolata KACC 12507.</title>
        <authorList>
            <person name="Zhang X."/>
        </authorList>
    </citation>
    <scope>NUCLEOTIDE SEQUENCE</scope>
    <source>
        <strain evidence="2">KACC 12507</strain>
    </source>
</reference>
<proteinExistence type="predicted"/>
<keyword evidence="1" id="KW-0812">Transmembrane</keyword>
<evidence type="ECO:0000313" key="3">
    <source>
        <dbReference type="Proteomes" id="UP001168528"/>
    </source>
</evidence>
<feature type="transmembrane region" description="Helical" evidence="1">
    <location>
        <begin position="44"/>
        <end position="62"/>
    </location>
</feature>
<sequence>MSTESTSLEAKKEALSRQTEIYKQAIGEQVNLLKDNAGQATKRIILIGAGLAAGYFLVKTIANRSGKKKLKQLKPATRQKLIGPGNYAQQTRFAGNSYVQPGSAKETNLTGLITQQIAIFLIGIATQKLQEYFDNSRRKNLEPIRRDDKEYIEPIYIKQS</sequence>
<protein>
    <submittedName>
        <fullName evidence="2">Uncharacterized protein</fullName>
    </submittedName>
</protein>
<evidence type="ECO:0000313" key="2">
    <source>
        <dbReference type="EMBL" id="MDO1447505.1"/>
    </source>
</evidence>
<organism evidence="2 3">
    <name type="scientific">Rhodocytophaga aerolata</name>
    <dbReference type="NCBI Taxonomy" id="455078"/>
    <lineage>
        <taxon>Bacteria</taxon>
        <taxon>Pseudomonadati</taxon>
        <taxon>Bacteroidota</taxon>
        <taxon>Cytophagia</taxon>
        <taxon>Cytophagales</taxon>
        <taxon>Rhodocytophagaceae</taxon>
        <taxon>Rhodocytophaga</taxon>
    </lineage>
</organism>
<accession>A0ABT8R9X9</accession>
<gene>
    <name evidence="2" type="ORF">Q0590_14650</name>
</gene>
<dbReference type="Proteomes" id="UP001168528">
    <property type="component" value="Unassembled WGS sequence"/>
</dbReference>
<evidence type="ECO:0000256" key="1">
    <source>
        <dbReference type="SAM" id="Phobius"/>
    </source>
</evidence>
<dbReference type="RefSeq" id="WP_302038309.1">
    <property type="nucleotide sequence ID" value="NZ_JAUKPO010000007.1"/>
</dbReference>
<comment type="caution">
    <text evidence="2">The sequence shown here is derived from an EMBL/GenBank/DDBJ whole genome shotgun (WGS) entry which is preliminary data.</text>
</comment>